<proteinExistence type="predicted"/>
<keyword evidence="4" id="KW-1185">Reference proteome</keyword>
<dbReference type="Pfam" id="PF09350">
    <property type="entry name" value="DJC28_CD"/>
    <property type="match status" value="1"/>
</dbReference>
<dbReference type="RefSeq" id="WP_132428183.1">
    <property type="nucleotide sequence ID" value="NZ_SMFZ01000002.1"/>
</dbReference>
<evidence type="ECO:0000313" key="3">
    <source>
        <dbReference type="EMBL" id="TCK19858.1"/>
    </source>
</evidence>
<evidence type="ECO:0000313" key="4">
    <source>
        <dbReference type="Proteomes" id="UP000295560"/>
    </source>
</evidence>
<evidence type="ECO:0000256" key="1">
    <source>
        <dbReference type="SAM" id="MobiDB-lite"/>
    </source>
</evidence>
<feature type="compositionally biased region" description="Low complexity" evidence="1">
    <location>
        <begin position="33"/>
        <end position="45"/>
    </location>
</feature>
<dbReference type="AlphaFoldDB" id="A0A4R1HE53"/>
<dbReference type="InterPro" id="IPR018961">
    <property type="entry name" value="DnaJ_homolog_subfam-C_membr-28"/>
</dbReference>
<feature type="domain" description="DnaJ homologue subfamily C member 28 conserved" evidence="2">
    <location>
        <begin position="16"/>
        <end position="87"/>
    </location>
</feature>
<name>A0A4R1HE53_PSEEN</name>
<dbReference type="EMBL" id="SMFZ01000002">
    <property type="protein sequence ID" value="TCK19858.1"/>
    <property type="molecule type" value="Genomic_DNA"/>
</dbReference>
<protein>
    <submittedName>
        <fullName evidence="3">Uncharacterized protein DUF1992</fullName>
    </submittedName>
</protein>
<evidence type="ECO:0000259" key="2">
    <source>
        <dbReference type="Pfam" id="PF09350"/>
    </source>
</evidence>
<gene>
    <name evidence="3" type="ORF">EV378_3801</name>
</gene>
<comment type="caution">
    <text evidence="3">The sequence shown here is derived from an EMBL/GenBank/DDBJ whole genome shotgun (WGS) entry which is preliminary data.</text>
</comment>
<feature type="compositionally biased region" description="Basic and acidic residues" evidence="1">
    <location>
        <begin position="1"/>
        <end position="29"/>
    </location>
</feature>
<reference evidence="3 4" key="1">
    <citation type="submission" date="2019-03" db="EMBL/GenBank/DDBJ databases">
        <title>Sequencing the genomes of 1000 actinobacteria strains.</title>
        <authorList>
            <person name="Klenk H.-P."/>
        </authorList>
    </citation>
    <scope>NUCLEOTIDE SEQUENCE [LARGE SCALE GENOMIC DNA]</scope>
    <source>
        <strain evidence="3 4">DSM 44969</strain>
    </source>
</reference>
<organism evidence="3 4">
    <name type="scientific">Pseudonocardia endophytica</name>
    <dbReference type="NCBI Taxonomy" id="401976"/>
    <lineage>
        <taxon>Bacteria</taxon>
        <taxon>Bacillati</taxon>
        <taxon>Actinomycetota</taxon>
        <taxon>Actinomycetes</taxon>
        <taxon>Pseudonocardiales</taxon>
        <taxon>Pseudonocardiaceae</taxon>
        <taxon>Pseudonocardia</taxon>
    </lineage>
</organism>
<sequence>MHRMHRPADPRFESPVEKQIREATERGDFDNLPGKGKPLPGAGKTGPIDETWWVRGYLQREGLSTDALLPTSLQLRKQIDKLPETLRPLRDERWVRDRVEELNRQIVDHMRHPVGPRVPIRKLDPDEVVAAWRADRLARETAVPASRPETGPVPAPARRSWWTRLLGRR</sequence>
<dbReference type="OrthoDB" id="3395286at2"/>
<dbReference type="Proteomes" id="UP000295560">
    <property type="component" value="Unassembled WGS sequence"/>
</dbReference>
<accession>A0A4R1HE53</accession>
<feature type="region of interest" description="Disordered" evidence="1">
    <location>
        <begin position="1"/>
        <end position="45"/>
    </location>
</feature>